<keyword evidence="2 5" id="KW-0805">Transcription regulation</keyword>
<dbReference type="Gene3D" id="3.30.390.60">
    <property type="entry name" value="Heat-inducible transcription repressor hrca homolog, domain 3"/>
    <property type="match status" value="1"/>
</dbReference>
<dbReference type="PANTHER" id="PTHR34824:SF1">
    <property type="entry name" value="HEAT-INDUCIBLE TRANSCRIPTION REPRESSOR HRCA"/>
    <property type="match status" value="1"/>
</dbReference>
<keyword evidence="8" id="KW-1185">Reference proteome</keyword>
<dbReference type="SUPFAM" id="SSF46785">
    <property type="entry name" value="Winged helix' DNA-binding domain"/>
    <property type="match status" value="1"/>
</dbReference>
<protein>
    <recommendedName>
        <fullName evidence="5">Heat-inducible transcription repressor HrcA</fullName>
    </recommendedName>
</protein>
<dbReference type="Gene3D" id="1.10.10.10">
    <property type="entry name" value="Winged helix-like DNA-binding domain superfamily/Winged helix DNA-binding domain"/>
    <property type="match status" value="1"/>
</dbReference>
<dbReference type="Gene3D" id="3.30.450.40">
    <property type="match status" value="1"/>
</dbReference>
<evidence type="ECO:0000256" key="4">
    <source>
        <dbReference type="ARBA" id="ARBA00023163"/>
    </source>
</evidence>
<comment type="function">
    <text evidence="5">Negative regulator of class I heat shock genes (grpE-dnaK-dnaJ and groELS operons). Prevents heat-shock induction of these operons.</text>
</comment>
<reference evidence="7" key="1">
    <citation type="journal article" date="2014" name="Int. J. Syst. Evol. Microbiol.">
        <title>Complete genome of a new Firmicutes species belonging to the dominant human colonic microbiota ('Ruminococcus bicirculans') reveals two chromosomes and a selective capacity to utilize plant glucans.</title>
        <authorList>
            <consortium name="NISC Comparative Sequencing Program"/>
            <person name="Wegmann U."/>
            <person name="Louis P."/>
            <person name="Goesmann A."/>
            <person name="Henrissat B."/>
            <person name="Duncan S.H."/>
            <person name="Flint H.J."/>
        </authorList>
    </citation>
    <scope>NUCLEOTIDE SEQUENCE</scope>
    <source>
        <strain evidence="7">NBRC 108216</strain>
    </source>
</reference>
<dbReference type="EMBL" id="BSNJ01000004">
    <property type="protein sequence ID" value="GLQ21043.1"/>
    <property type="molecule type" value="Genomic_DNA"/>
</dbReference>
<proteinExistence type="inferred from homology"/>
<comment type="caution">
    <text evidence="7">The sequence shown here is derived from an EMBL/GenBank/DDBJ whole genome shotgun (WGS) entry which is preliminary data.</text>
</comment>
<dbReference type="PIRSF" id="PIRSF005485">
    <property type="entry name" value="HrcA"/>
    <property type="match status" value="1"/>
</dbReference>
<evidence type="ECO:0000256" key="2">
    <source>
        <dbReference type="ARBA" id="ARBA00023015"/>
    </source>
</evidence>
<evidence type="ECO:0000256" key="5">
    <source>
        <dbReference type="HAMAP-Rule" id="MF_00081"/>
    </source>
</evidence>
<gene>
    <name evidence="5 7" type="primary">hrcA</name>
    <name evidence="7" type="ORF">GCM10007854_19980</name>
</gene>
<dbReference type="InterPro" id="IPR029016">
    <property type="entry name" value="GAF-like_dom_sf"/>
</dbReference>
<dbReference type="InterPro" id="IPR002571">
    <property type="entry name" value="HrcA"/>
</dbReference>
<dbReference type="Pfam" id="PF01628">
    <property type="entry name" value="HrcA"/>
    <property type="match status" value="1"/>
</dbReference>
<dbReference type="HAMAP" id="MF_00081">
    <property type="entry name" value="HrcA"/>
    <property type="match status" value="1"/>
</dbReference>
<evidence type="ECO:0000259" key="6">
    <source>
        <dbReference type="Pfam" id="PF01628"/>
    </source>
</evidence>
<dbReference type="InterPro" id="IPR023120">
    <property type="entry name" value="WHTH_transcript_rep_HrcA_IDD"/>
</dbReference>
<keyword evidence="4 5" id="KW-0804">Transcription</keyword>
<dbReference type="InterPro" id="IPR036390">
    <property type="entry name" value="WH_DNA-bd_sf"/>
</dbReference>
<keyword evidence="1 5" id="KW-0678">Repressor</keyword>
<evidence type="ECO:0000313" key="7">
    <source>
        <dbReference type="EMBL" id="GLQ21043.1"/>
    </source>
</evidence>
<evidence type="ECO:0000256" key="1">
    <source>
        <dbReference type="ARBA" id="ARBA00022491"/>
    </source>
</evidence>
<sequence>MSVLATFPLSELDARARAIFGSVVSAYLETGQPVGSKSLALSGTALSPASIRSVMADLTHMGLLESPHVSAGRQPTQAGLRLYVDGLLEIGDVSRDERRHLEAQIAASGREPEEVFLQASTLLAGLAGGAGLVLAPEPVRETALSHVEFVGLDDGRTLVVMVHEDGRVENRLMPRPEGVLSASLERAGNFLSARLRGRQLSEARADILSEIEQGRAAIDIAAAALIKQGLAAWTDEPAQNRKLIVRGQARLLDNLDTRTDVGADLERIRLLFEDLERKEELISLLDQTEHADGVRIFIGTENPMFSLSSSSVVVAPYRDGHGKLLGALGVIGPTRLNYGRVIPMVDLTAKLVGETLTRRA</sequence>
<accession>A0ABQ5V0U2</accession>
<dbReference type="RefSeq" id="WP_284372190.1">
    <property type="nucleotide sequence ID" value="NZ_BSNJ01000004.1"/>
</dbReference>
<keyword evidence="3 5" id="KW-0346">Stress response</keyword>
<organism evidence="7 8">
    <name type="scientific">Algimonas porphyrae</name>
    <dbReference type="NCBI Taxonomy" id="1128113"/>
    <lineage>
        <taxon>Bacteria</taxon>
        <taxon>Pseudomonadati</taxon>
        <taxon>Pseudomonadota</taxon>
        <taxon>Alphaproteobacteria</taxon>
        <taxon>Maricaulales</taxon>
        <taxon>Robiginitomaculaceae</taxon>
        <taxon>Algimonas</taxon>
    </lineage>
</organism>
<comment type="similarity">
    <text evidence="5">Belongs to the HrcA family.</text>
</comment>
<feature type="domain" description="Heat-inducible transcription repressor HrcA C-terminal" evidence="6">
    <location>
        <begin position="113"/>
        <end position="342"/>
    </location>
</feature>
<name>A0ABQ5V0U2_9PROT</name>
<dbReference type="InterPro" id="IPR021153">
    <property type="entry name" value="HrcA_C"/>
</dbReference>
<dbReference type="NCBIfam" id="TIGR00331">
    <property type="entry name" value="hrcA"/>
    <property type="match status" value="1"/>
</dbReference>
<evidence type="ECO:0000256" key="3">
    <source>
        <dbReference type="ARBA" id="ARBA00023016"/>
    </source>
</evidence>
<evidence type="ECO:0000313" key="8">
    <source>
        <dbReference type="Proteomes" id="UP001161390"/>
    </source>
</evidence>
<dbReference type="PANTHER" id="PTHR34824">
    <property type="entry name" value="HEAT-INDUCIBLE TRANSCRIPTION REPRESSOR HRCA"/>
    <property type="match status" value="1"/>
</dbReference>
<dbReference type="SUPFAM" id="SSF55781">
    <property type="entry name" value="GAF domain-like"/>
    <property type="match status" value="1"/>
</dbReference>
<dbReference type="InterPro" id="IPR036388">
    <property type="entry name" value="WH-like_DNA-bd_sf"/>
</dbReference>
<reference evidence="7" key="2">
    <citation type="submission" date="2023-01" db="EMBL/GenBank/DDBJ databases">
        <title>Draft genome sequence of Algimonas porphyrae strain NBRC 108216.</title>
        <authorList>
            <person name="Sun Q."/>
            <person name="Mori K."/>
        </authorList>
    </citation>
    <scope>NUCLEOTIDE SEQUENCE</scope>
    <source>
        <strain evidence="7">NBRC 108216</strain>
    </source>
</reference>
<dbReference type="Proteomes" id="UP001161390">
    <property type="component" value="Unassembled WGS sequence"/>
</dbReference>